<dbReference type="OrthoDB" id="9287at2157"/>
<proteinExistence type="predicted"/>
<dbReference type="EMBL" id="JAAYQL010000032">
    <property type="protein sequence ID" value="NLK32365.1"/>
    <property type="molecule type" value="Genomic_DNA"/>
</dbReference>
<reference evidence="3 5" key="3">
    <citation type="journal article" date="2020" name="Biotechnol. Biofuels">
        <title>New insights from the biogas microbiome by comprehensive genome-resolved metagenomics of nearly 1600 species originating from multiple anaerobic digesters.</title>
        <authorList>
            <person name="Campanaro S."/>
            <person name="Treu L."/>
            <person name="Rodriguez-R L.M."/>
            <person name="Kovalovszki A."/>
            <person name="Ziels R.M."/>
            <person name="Maus I."/>
            <person name="Zhu X."/>
            <person name="Kougias P.G."/>
            <person name="Basile A."/>
            <person name="Luo G."/>
            <person name="Schluter A."/>
            <person name="Konstantinidis K.T."/>
            <person name="Angelidaki I."/>
        </authorList>
    </citation>
    <scope>NUCLEOTIDE SEQUENCE [LARGE SCALE GENOMIC DNA]</scope>
    <source>
        <strain evidence="3">AS22ysBPME_46</strain>
    </source>
</reference>
<dbReference type="CDD" id="cd05403">
    <property type="entry name" value="NT_KNTase_like"/>
    <property type="match status" value="1"/>
</dbReference>
<evidence type="ECO:0000313" key="4">
    <source>
        <dbReference type="Proteomes" id="UP000053087"/>
    </source>
</evidence>
<reference evidence="2" key="2">
    <citation type="submission" date="2018-10" db="EMBL/GenBank/DDBJ databases">
        <authorList>
            <person name="Fischer M.A."/>
            <person name="Kern T."/>
            <person name="Deppenmeier U."/>
            <person name="Schmitz R.A."/>
            <person name="Rother M."/>
        </authorList>
    </citation>
    <scope>NUCLEOTIDE SEQUENCE</scope>
    <source>
        <strain evidence="2">E03.2</strain>
    </source>
</reference>
<evidence type="ECO:0000313" key="2">
    <source>
        <dbReference type="EMBL" id="AYK14147.1"/>
    </source>
</evidence>
<gene>
    <name evidence="2" type="ORF">AOB57_002100</name>
    <name evidence="3" type="ORF">GX302_05895</name>
</gene>
<dbReference type="InterPro" id="IPR002934">
    <property type="entry name" value="Polymerase_NTP_transf_dom"/>
</dbReference>
<accession>A0A660HPD5</accession>
<dbReference type="KEGG" id="mfz:AOB57_002100"/>
<dbReference type="Proteomes" id="UP000585579">
    <property type="component" value="Unassembled WGS sequence"/>
</dbReference>
<name>A0A660HPD5_9EURY</name>
<protein>
    <submittedName>
        <fullName evidence="2">DNA polymerase III subunit beta</fullName>
    </submittedName>
</protein>
<evidence type="ECO:0000313" key="3">
    <source>
        <dbReference type="EMBL" id="NLK32365.1"/>
    </source>
</evidence>
<feature type="domain" description="Polymerase nucleotidyl transferase" evidence="1">
    <location>
        <begin position="16"/>
        <end position="55"/>
    </location>
</feature>
<dbReference type="InterPro" id="IPR043519">
    <property type="entry name" value="NT_sf"/>
</dbReference>
<dbReference type="GO" id="GO:0016779">
    <property type="term" value="F:nucleotidyltransferase activity"/>
    <property type="evidence" value="ECO:0007669"/>
    <property type="project" value="InterPro"/>
</dbReference>
<evidence type="ECO:0000313" key="5">
    <source>
        <dbReference type="Proteomes" id="UP000585579"/>
    </source>
</evidence>
<reference evidence="2 4" key="1">
    <citation type="journal article" date="2016" name="Int. J. Syst. Evol. Microbiol.">
        <title>Methanosarcina flavescens sp. nov., a methanogenic archaeon isolated from a full-scale anaerobic digester.</title>
        <authorList>
            <person name="Kern T."/>
            <person name="Fischer M.A."/>
            <person name="Deppenmeier U."/>
            <person name="Schmitz R.A."/>
            <person name="Rother M."/>
        </authorList>
    </citation>
    <scope>NUCLEOTIDE SEQUENCE [LARGE SCALE GENOMIC DNA]</scope>
    <source>
        <strain evidence="2 4">E03.2</strain>
    </source>
</reference>
<dbReference type="RefSeq" id="WP_054299973.1">
    <property type="nucleotide sequence ID" value="NZ_CP032683.1"/>
</dbReference>
<organism evidence="2 4">
    <name type="scientific">Methanosarcina flavescens</name>
    <dbReference type="NCBI Taxonomy" id="1715806"/>
    <lineage>
        <taxon>Archaea</taxon>
        <taxon>Methanobacteriati</taxon>
        <taxon>Methanobacteriota</taxon>
        <taxon>Stenosarchaea group</taxon>
        <taxon>Methanomicrobia</taxon>
        <taxon>Methanosarcinales</taxon>
        <taxon>Methanosarcinaceae</taxon>
        <taxon>Methanosarcina</taxon>
    </lineage>
</organism>
<dbReference type="AlphaFoldDB" id="A0A660HPD5"/>
<dbReference type="Proteomes" id="UP000053087">
    <property type="component" value="Chromosome"/>
</dbReference>
<evidence type="ECO:0000259" key="1">
    <source>
        <dbReference type="Pfam" id="PF01909"/>
    </source>
</evidence>
<dbReference type="SUPFAM" id="SSF81301">
    <property type="entry name" value="Nucleotidyltransferase"/>
    <property type="match status" value="1"/>
</dbReference>
<keyword evidence="4" id="KW-1185">Reference proteome</keyword>
<sequence length="82" mass="9726">MPSQQLKDVDHFIRILRQHLPEIREKYSVSYLGVFGSYVRGEQTGESDLDVILDFLCLREVYTYYIIYLVQAKGSHWEVLEK</sequence>
<dbReference type="Pfam" id="PF01909">
    <property type="entry name" value="NTP_transf_2"/>
    <property type="match status" value="1"/>
</dbReference>
<dbReference type="EMBL" id="CP032683">
    <property type="protein sequence ID" value="AYK14147.1"/>
    <property type="molecule type" value="Genomic_DNA"/>
</dbReference>
<dbReference type="GeneID" id="53686877"/>
<dbReference type="Gene3D" id="3.30.460.10">
    <property type="entry name" value="Beta Polymerase, domain 2"/>
    <property type="match status" value="1"/>
</dbReference>